<dbReference type="Proteomes" id="UP000054324">
    <property type="component" value="Unassembled WGS sequence"/>
</dbReference>
<dbReference type="EMBL" id="KL596754">
    <property type="protein sequence ID" value="KER26176.1"/>
    <property type="molecule type" value="Genomic_DNA"/>
</dbReference>
<organism evidence="2 3">
    <name type="scientific">Opisthorchis viverrini</name>
    <name type="common">Southeast Asian liver fluke</name>
    <dbReference type="NCBI Taxonomy" id="6198"/>
    <lineage>
        <taxon>Eukaryota</taxon>
        <taxon>Metazoa</taxon>
        <taxon>Spiralia</taxon>
        <taxon>Lophotrochozoa</taxon>
        <taxon>Platyhelminthes</taxon>
        <taxon>Trematoda</taxon>
        <taxon>Digenea</taxon>
        <taxon>Opisthorchiida</taxon>
        <taxon>Opisthorchiata</taxon>
        <taxon>Opisthorchiidae</taxon>
        <taxon>Opisthorchis</taxon>
    </lineage>
</organism>
<proteinExistence type="predicted"/>
<evidence type="ECO:0000313" key="2">
    <source>
        <dbReference type="EMBL" id="KER26176.1"/>
    </source>
</evidence>
<dbReference type="KEGG" id="ovi:T265_06527"/>
<dbReference type="OrthoDB" id="6247999at2759"/>
<reference evidence="2 3" key="1">
    <citation type="submission" date="2013-11" db="EMBL/GenBank/DDBJ databases">
        <title>Opisthorchis viverrini - life in the bile duct.</title>
        <authorList>
            <person name="Young N.D."/>
            <person name="Nagarajan N."/>
            <person name="Lin S.J."/>
            <person name="Korhonen P.K."/>
            <person name="Jex A.R."/>
            <person name="Hall R.S."/>
            <person name="Safavi-Hemami H."/>
            <person name="Kaewkong W."/>
            <person name="Bertrand D."/>
            <person name="Gao S."/>
            <person name="Seet Q."/>
            <person name="Wongkham S."/>
            <person name="Teh B.T."/>
            <person name="Wongkham C."/>
            <person name="Intapan P.M."/>
            <person name="Maleewong W."/>
            <person name="Yang X."/>
            <person name="Hu M."/>
            <person name="Wang Z."/>
            <person name="Hofmann A."/>
            <person name="Sternberg P.W."/>
            <person name="Tan P."/>
            <person name="Wang J."/>
            <person name="Gasser R.B."/>
        </authorList>
    </citation>
    <scope>NUCLEOTIDE SEQUENCE [LARGE SCALE GENOMIC DNA]</scope>
</reference>
<dbReference type="GeneID" id="20320706"/>
<protein>
    <submittedName>
        <fullName evidence="2">Uncharacterized protein</fullName>
    </submittedName>
</protein>
<accession>A0A074ZFZ1</accession>
<dbReference type="CTD" id="20320706"/>
<dbReference type="PANTHER" id="PTHR19446">
    <property type="entry name" value="REVERSE TRANSCRIPTASES"/>
    <property type="match status" value="1"/>
</dbReference>
<evidence type="ECO:0000256" key="1">
    <source>
        <dbReference type="SAM" id="MobiDB-lite"/>
    </source>
</evidence>
<evidence type="ECO:0000313" key="3">
    <source>
        <dbReference type="Proteomes" id="UP000054324"/>
    </source>
</evidence>
<keyword evidence="3" id="KW-1185">Reference proteome</keyword>
<feature type="region of interest" description="Disordered" evidence="1">
    <location>
        <begin position="151"/>
        <end position="177"/>
    </location>
</feature>
<gene>
    <name evidence="2" type="ORF">T265_06527</name>
</gene>
<sequence>MLVRSVSPDGVLETPHGASLPFTLWGENLLIGRSVVRTRPMHLDFPFLGLSNLAVSKTLCFLLGTPLDSMVRARLTVRFPSGPRKSARNMPIHQLRRTSVAQQYRSEQGQQLFTVKQYCGGSEHADEAWQNVKGAMREAFSAACPTSPIRRQGHWMSSRSLSMTDARKATPAGKEYDGARKSLKRQIVKSLKKDRKLWWTSKARKMEKAFATGNSRVLYQLIRATGLKKDGSLIQSQKRQLERGAEHFEEQFSWPPGTQPMEIMHTGEWNLNLDRPSEEDIGYEIAALKGEKALGPDGLYLALFKEGGKSLMTHLTKLIGTMWDEEEVPAEWGMSTVIPIFKKSTRTLCENHRGISLLAVASKVLSGLILRRLTEHKEKQIRENQAGFRPARGCIDHIFALRQIREERHCFQQPTMVVFQWCPTRLSCFTFPLQLCD</sequence>
<dbReference type="RefSeq" id="XP_009170074.1">
    <property type="nucleotide sequence ID" value="XM_009171810.1"/>
</dbReference>
<dbReference type="AlphaFoldDB" id="A0A074ZFZ1"/>
<name>A0A074ZFZ1_OPIVI</name>